<keyword evidence="4 7" id="KW-0812">Transmembrane</keyword>
<evidence type="ECO:0000256" key="5">
    <source>
        <dbReference type="ARBA" id="ARBA00022989"/>
    </source>
</evidence>
<dbReference type="RefSeq" id="WP_015711737.1">
    <property type="nucleotide sequence ID" value="NC_015577.1"/>
</dbReference>
<dbReference type="PANTHER" id="PTHR43227">
    <property type="entry name" value="BLL4140 PROTEIN"/>
    <property type="match status" value="1"/>
</dbReference>
<organism evidence="9 10">
    <name type="scientific">Leadbettera azotonutricia (strain ATCC BAA-888 / DSM 13862 / ZAS-9)</name>
    <name type="common">Treponema azotonutricium</name>
    <dbReference type="NCBI Taxonomy" id="545695"/>
    <lineage>
        <taxon>Bacteria</taxon>
        <taxon>Pseudomonadati</taxon>
        <taxon>Spirochaetota</taxon>
        <taxon>Spirochaetia</taxon>
        <taxon>Spirochaetales</taxon>
        <taxon>Breznakiellaceae</taxon>
        <taxon>Leadbettera</taxon>
    </lineage>
</organism>
<reference evidence="9 10" key="2">
    <citation type="journal article" date="2011" name="ISME J.">
        <title>RNA-seq reveals cooperative metabolic interactions between two termite-gut spirochete species in co-culture.</title>
        <authorList>
            <person name="Rosenthal A.Z."/>
            <person name="Matson E.G."/>
            <person name="Eldar A."/>
            <person name="Leadbetter J.R."/>
        </authorList>
    </citation>
    <scope>NUCLEOTIDE SEQUENCE [LARGE SCALE GENOMIC DNA]</scope>
    <source>
        <strain evidence="10">ATCC BAA-888 / DSM 13862 / ZAS-9</strain>
    </source>
</reference>
<dbReference type="Proteomes" id="UP000009222">
    <property type="component" value="Chromosome"/>
</dbReference>
<proteinExistence type="inferred from homology"/>
<evidence type="ECO:0000256" key="6">
    <source>
        <dbReference type="ARBA" id="ARBA00023136"/>
    </source>
</evidence>
<feature type="transmembrane region" description="Helical" evidence="7">
    <location>
        <begin position="285"/>
        <end position="305"/>
    </location>
</feature>
<dbReference type="SUPFAM" id="SSF161098">
    <property type="entry name" value="MetI-like"/>
    <property type="match status" value="1"/>
</dbReference>
<name>F5YET8_LEAAZ</name>
<dbReference type="EMBL" id="CP001841">
    <property type="protein sequence ID" value="AEF80552.1"/>
    <property type="molecule type" value="Genomic_DNA"/>
</dbReference>
<protein>
    <submittedName>
        <fullName evidence="9">ABC transporter, permease protein</fullName>
    </submittedName>
</protein>
<evidence type="ECO:0000259" key="8">
    <source>
        <dbReference type="PROSITE" id="PS50928"/>
    </source>
</evidence>
<comment type="subcellular location">
    <subcellularLocation>
        <location evidence="1 7">Cell membrane</location>
        <topology evidence="1 7">Multi-pass membrane protein</topology>
    </subcellularLocation>
</comment>
<dbReference type="OrthoDB" id="5174895at2"/>
<evidence type="ECO:0000256" key="4">
    <source>
        <dbReference type="ARBA" id="ARBA00022692"/>
    </source>
</evidence>
<feature type="domain" description="ABC transmembrane type-1" evidence="8">
    <location>
        <begin position="83"/>
        <end position="306"/>
    </location>
</feature>
<dbReference type="Gene3D" id="1.10.3720.10">
    <property type="entry name" value="MetI-like"/>
    <property type="match status" value="1"/>
</dbReference>
<dbReference type="HOGENOM" id="CLU_016047_0_0_12"/>
<dbReference type="PROSITE" id="PS50928">
    <property type="entry name" value="ABC_TM1"/>
    <property type="match status" value="1"/>
</dbReference>
<evidence type="ECO:0000313" key="10">
    <source>
        <dbReference type="Proteomes" id="UP000009222"/>
    </source>
</evidence>
<evidence type="ECO:0000256" key="1">
    <source>
        <dbReference type="ARBA" id="ARBA00004651"/>
    </source>
</evidence>
<dbReference type="STRING" id="545695.TREAZ_0189"/>
<keyword evidence="5 7" id="KW-1133">Transmembrane helix</keyword>
<dbReference type="AlphaFoldDB" id="F5YET8"/>
<sequence length="312" mass="34798">MALEHRIGLNRKGSKIPTGATWIPYLVPALVFYILFMAWPLLDSLRLSLYTGSAGNGRSFVGFENFKRLFTVEQFSERYWGAFGHTFYFFFIHLLVQNCLGILFATLLTNKTMQGRVFYQTVIFIPVTMAVLVTGYLWKLLLNPVWSGPFMKSLGLDFLVRPWLGDRATALTSISLVSCWQWMGIPTMMFVAALRNISNDLLEAANIEGANPRQVFWRIKLPLIKPVVGMIAILTFVNNFNAFDVVFAMETANGAPNYSTDLIGTLFYRVGIAGQHPVGIPDSGLGAAIATVTFFVLCLGVIPTLRATQGRE</sequence>
<feature type="transmembrane region" description="Helical" evidence="7">
    <location>
        <begin position="170"/>
        <end position="194"/>
    </location>
</feature>
<keyword evidence="6 7" id="KW-0472">Membrane</keyword>
<feature type="transmembrane region" description="Helical" evidence="7">
    <location>
        <begin position="215"/>
        <end position="237"/>
    </location>
</feature>
<accession>F5YET8</accession>
<evidence type="ECO:0000256" key="2">
    <source>
        <dbReference type="ARBA" id="ARBA00022448"/>
    </source>
</evidence>
<dbReference type="InterPro" id="IPR035906">
    <property type="entry name" value="MetI-like_sf"/>
</dbReference>
<dbReference type="GO" id="GO:0005886">
    <property type="term" value="C:plasma membrane"/>
    <property type="evidence" value="ECO:0007669"/>
    <property type="project" value="UniProtKB-SubCell"/>
</dbReference>
<comment type="similarity">
    <text evidence="7">Belongs to the binding-protein-dependent transport system permease family.</text>
</comment>
<evidence type="ECO:0000256" key="3">
    <source>
        <dbReference type="ARBA" id="ARBA00022475"/>
    </source>
</evidence>
<dbReference type="InterPro" id="IPR050809">
    <property type="entry name" value="UgpAE/MalFG_permease"/>
</dbReference>
<feature type="transmembrane region" description="Helical" evidence="7">
    <location>
        <begin position="117"/>
        <end position="138"/>
    </location>
</feature>
<dbReference type="CDD" id="cd06261">
    <property type="entry name" value="TM_PBP2"/>
    <property type="match status" value="1"/>
</dbReference>
<dbReference type="PANTHER" id="PTHR43227:SF8">
    <property type="entry name" value="DIACETYLCHITOBIOSE UPTAKE SYSTEM PERMEASE PROTEIN DASB"/>
    <property type="match status" value="1"/>
</dbReference>
<dbReference type="InterPro" id="IPR000515">
    <property type="entry name" value="MetI-like"/>
</dbReference>
<dbReference type="InParanoid" id="F5YET8"/>
<reference evidence="10" key="1">
    <citation type="submission" date="2009-12" db="EMBL/GenBank/DDBJ databases">
        <title>Complete sequence of Treponema azotonutricium strain ZAS-9.</title>
        <authorList>
            <person name="Tetu S.G."/>
            <person name="Matson E."/>
            <person name="Ren Q."/>
            <person name="Seshadri R."/>
            <person name="Elbourne L."/>
            <person name="Hassan K.A."/>
            <person name="Durkin A."/>
            <person name="Radune D."/>
            <person name="Mohamoud Y."/>
            <person name="Shay R."/>
            <person name="Jin S."/>
            <person name="Zhang X."/>
            <person name="Lucey K."/>
            <person name="Ballor N.R."/>
            <person name="Ottesen E."/>
            <person name="Rosenthal R."/>
            <person name="Allen A."/>
            <person name="Leadbetter J.R."/>
            <person name="Paulsen I.T."/>
        </authorList>
    </citation>
    <scope>NUCLEOTIDE SEQUENCE [LARGE SCALE GENOMIC DNA]</scope>
    <source>
        <strain evidence="10">ATCC BAA-888 / DSM 13862 / ZAS-9</strain>
    </source>
</reference>
<keyword evidence="10" id="KW-1185">Reference proteome</keyword>
<evidence type="ECO:0000313" key="9">
    <source>
        <dbReference type="EMBL" id="AEF80552.1"/>
    </source>
</evidence>
<feature type="transmembrane region" description="Helical" evidence="7">
    <location>
        <begin position="21"/>
        <end position="42"/>
    </location>
</feature>
<dbReference type="KEGG" id="taz:TREAZ_0189"/>
<dbReference type="Pfam" id="PF00528">
    <property type="entry name" value="BPD_transp_1"/>
    <property type="match status" value="1"/>
</dbReference>
<gene>
    <name evidence="9" type="ordered locus">TREAZ_0189</name>
</gene>
<keyword evidence="3" id="KW-1003">Cell membrane</keyword>
<feature type="transmembrane region" description="Helical" evidence="7">
    <location>
        <begin position="87"/>
        <end position="108"/>
    </location>
</feature>
<dbReference type="eggNOG" id="COG1175">
    <property type="taxonomic scope" value="Bacteria"/>
</dbReference>
<dbReference type="GO" id="GO:0055085">
    <property type="term" value="P:transmembrane transport"/>
    <property type="evidence" value="ECO:0007669"/>
    <property type="project" value="InterPro"/>
</dbReference>
<evidence type="ECO:0000256" key="7">
    <source>
        <dbReference type="RuleBase" id="RU363032"/>
    </source>
</evidence>
<keyword evidence="2 7" id="KW-0813">Transport</keyword>